<dbReference type="SMART" id="SM00198">
    <property type="entry name" value="SCP"/>
    <property type="match status" value="1"/>
</dbReference>
<dbReference type="InterPro" id="IPR014044">
    <property type="entry name" value="CAP_dom"/>
</dbReference>
<dbReference type="GO" id="GO:0005576">
    <property type="term" value="C:extracellular region"/>
    <property type="evidence" value="ECO:0007669"/>
    <property type="project" value="UniProtKB-SubCell"/>
</dbReference>
<dbReference type="InterPro" id="IPR001283">
    <property type="entry name" value="CRISP-related"/>
</dbReference>
<dbReference type="OrthoDB" id="337038at2759"/>
<dbReference type="Gene3D" id="3.40.33.10">
    <property type="entry name" value="CAP"/>
    <property type="match status" value="1"/>
</dbReference>
<keyword evidence="5" id="KW-1185">Reference proteome</keyword>
<gene>
    <name evidence="4" type="ORF">CALMAC_LOCUS17791</name>
</gene>
<dbReference type="AlphaFoldDB" id="A0A653DIW5"/>
<dbReference type="InterPro" id="IPR013871">
    <property type="entry name" value="Cysteine_rich_secretory"/>
</dbReference>
<dbReference type="PRINTS" id="PR00837">
    <property type="entry name" value="V5TPXLIKE"/>
</dbReference>
<dbReference type="Pfam" id="PF00188">
    <property type="entry name" value="CAP"/>
    <property type="match status" value="1"/>
</dbReference>
<dbReference type="PANTHER" id="PTHR10334">
    <property type="entry name" value="CYSTEINE-RICH SECRETORY PROTEIN-RELATED"/>
    <property type="match status" value="1"/>
</dbReference>
<organism evidence="4 5">
    <name type="scientific">Callosobruchus maculatus</name>
    <name type="common">Southern cowpea weevil</name>
    <name type="synonym">Pulse bruchid</name>
    <dbReference type="NCBI Taxonomy" id="64391"/>
    <lineage>
        <taxon>Eukaryota</taxon>
        <taxon>Metazoa</taxon>
        <taxon>Ecdysozoa</taxon>
        <taxon>Arthropoda</taxon>
        <taxon>Hexapoda</taxon>
        <taxon>Insecta</taxon>
        <taxon>Pterygota</taxon>
        <taxon>Neoptera</taxon>
        <taxon>Endopterygota</taxon>
        <taxon>Coleoptera</taxon>
        <taxon>Polyphaga</taxon>
        <taxon>Cucujiformia</taxon>
        <taxon>Chrysomeloidea</taxon>
        <taxon>Chrysomelidae</taxon>
        <taxon>Bruchinae</taxon>
        <taxon>Bruchini</taxon>
        <taxon>Callosobruchus</taxon>
    </lineage>
</organism>
<dbReference type="Pfam" id="PF08562">
    <property type="entry name" value="Crisp"/>
    <property type="match status" value="1"/>
</dbReference>
<keyword evidence="2" id="KW-0964">Secreted</keyword>
<feature type="domain" description="SCP" evidence="3">
    <location>
        <begin position="1"/>
        <end position="107"/>
    </location>
</feature>
<comment type="subcellular location">
    <subcellularLocation>
        <location evidence="1">Secreted</location>
    </subcellularLocation>
</comment>
<protein>
    <recommendedName>
        <fullName evidence="3">SCP domain-containing protein</fullName>
    </recommendedName>
</protein>
<evidence type="ECO:0000256" key="2">
    <source>
        <dbReference type="ARBA" id="ARBA00022525"/>
    </source>
</evidence>
<name>A0A653DIW5_CALMS</name>
<evidence type="ECO:0000256" key="1">
    <source>
        <dbReference type="ARBA" id="ARBA00004613"/>
    </source>
</evidence>
<accession>A0A653DIW5</accession>
<dbReference type="InterPro" id="IPR035940">
    <property type="entry name" value="CAP_sf"/>
</dbReference>
<reference evidence="4 5" key="1">
    <citation type="submission" date="2019-01" db="EMBL/GenBank/DDBJ databases">
        <authorList>
            <person name="Sayadi A."/>
        </authorList>
    </citation>
    <scope>NUCLEOTIDE SEQUENCE [LARGE SCALE GENOMIC DNA]</scope>
</reference>
<sequence>MLVHDNETGRYDPNYGSCGQNIFVSSHKVPWLFAIETWWLEKEQFEYGRTNDLHVIGHYTQMVWASTHEVGCGIAKCNYKPSTNSRFNQRVFYNYVCNYCPIGNYPEKLGLPYKKGKPCSLCKQHCKRNLCSNSCKYADHWINCGQLHRAFPGWVCGSNTPGGRDRFRKCRATCSCTHKVK</sequence>
<dbReference type="Proteomes" id="UP000410492">
    <property type="component" value="Unassembled WGS sequence"/>
</dbReference>
<dbReference type="Gene3D" id="1.10.10.740">
    <property type="entry name" value="Crisp domain"/>
    <property type="match status" value="1"/>
</dbReference>
<dbReference type="SUPFAM" id="SSF55797">
    <property type="entry name" value="PR-1-like"/>
    <property type="match status" value="1"/>
</dbReference>
<evidence type="ECO:0000313" key="4">
    <source>
        <dbReference type="EMBL" id="VEN59954.1"/>
    </source>
</evidence>
<evidence type="ECO:0000259" key="3">
    <source>
        <dbReference type="SMART" id="SM00198"/>
    </source>
</evidence>
<dbReference type="PROSITE" id="PS01009">
    <property type="entry name" value="CRISP_1"/>
    <property type="match status" value="1"/>
</dbReference>
<dbReference type="EMBL" id="CAACVG010012238">
    <property type="protein sequence ID" value="VEN59954.1"/>
    <property type="molecule type" value="Genomic_DNA"/>
</dbReference>
<proteinExistence type="predicted"/>
<dbReference type="SUPFAM" id="SSF57546">
    <property type="entry name" value="Crisp domain-like"/>
    <property type="match status" value="1"/>
</dbReference>
<dbReference type="InterPro" id="IPR042076">
    <property type="entry name" value="Crisp-like_dom"/>
</dbReference>
<evidence type="ECO:0000313" key="5">
    <source>
        <dbReference type="Proteomes" id="UP000410492"/>
    </source>
</evidence>
<dbReference type="InterPro" id="IPR018244">
    <property type="entry name" value="Allrgn_V5/Tpx1_CS"/>
</dbReference>